<keyword evidence="5" id="KW-0677">Repeat</keyword>
<evidence type="ECO:0000256" key="6">
    <source>
        <dbReference type="ARBA" id="ARBA00022764"/>
    </source>
</evidence>
<dbReference type="RefSeq" id="WP_106706308.1">
    <property type="nucleotide sequence ID" value="NZ_PXXU01000012.1"/>
</dbReference>
<feature type="active site" description="Charge relay system" evidence="9">
    <location>
        <position position="239"/>
    </location>
</feature>
<dbReference type="Gene3D" id="2.30.42.10">
    <property type="match status" value="2"/>
</dbReference>
<dbReference type="SMART" id="SM00228">
    <property type="entry name" value="PDZ"/>
    <property type="match status" value="2"/>
</dbReference>
<dbReference type="OrthoDB" id="9758917at2"/>
<accession>A0A2P7NWL2</accession>
<feature type="active site" description="Charge relay system" evidence="9">
    <location>
        <position position="135"/>
    </location>
</feature>
<protein>
    <submittedName>
        <fullName evidence="13">Serine protease</fullName>
    </submittedName>
</protein>
<keyword evidence="14" id="KW-1185">Reference proteome</keyword>
<feature type="signal peptide" evidence="11">
    <location>
        <begin position="1"/>
        <end position="23"/>
    </location>
</feature>
<feature type="chain" id="PRO_5039252196" evidence="11">
    <location>
        <begin position="24"/>
        <end position="492"/>
    </location>
</feature>
<dbReference type="InterPro" id="IPR009003">
    <property type="entry name" value="Peptidase_S1_PA"/>
</dbReference>
<dbReference type="InterPro" id="IPR001478">
    <property type="entry name" value="PDZ"/>
</dbReference>
<feature type="domain" description="PDZ" evidence="12">
    <location>
        <begin position="283"/>
        <end position="374"/>
    </location>
</feature>
<evidence type="ECO:0000256" key="2">
    <source>
        <dbReference type="ARBA" id="ARBA00010541"/>
    </source>
</evidence>
<dbReference type="Proteomes" id="UP000241912">
    <property type="component" value="Unassembled WGS sequence"/>
</dbReference>
<dbReference type="Pfam" id="PF13180">
    <property type="entry name" value="PDZ_2"/>
    <property type="match status" value="1"/>
</dbReference>
<dbReference type="PANTHER" id="PTHR22939:SF129">
    <property type="entry name" value="SERINE PROTEASE HTRA2, MITOCHONDRIAL"/>
    <property type="match status" value="1"/>
</dbReference>
<dbReference type="AlphaFoldDB" id="A0A2P7NWL2"/>
<keyword evidence="4 11" id="KW-0732">Signal</keyword>
<keyword evidence="3 13" id="KW-0645">Protease</keyword>
<feature type="binding site" evidence="10">
    <location>
        <position position="165"/>
    </location>
    <ligand>
        <name>substrate</name>
    </ligand>
</feature>
<dbReference type="InterPro" id="IPR036034">
    <property type="entry name" value="PDZ_sf"/>
</dbReference>
<comment type="caution">
    <text evidence="13">The sequence shown here is derived from an EMBL/GenBank/DDBJ whole genome shotgun (WGS) entry which is preliminary data.</text>
</comment>
<dbReference type="NCBIfam" id="TIGR02037">
    <property type="entry name" value="degP_htrA_DO"/>
    <property type="match status" value="1"/>
</dbReference>
<organism evidence="13 14">
    <name type="scientific">Nitrosomonas supralitoralis</name>
    <dbReference type="NCBI Taxonomy" id="2116706"/>
    <lineage>
        <taxon>Bacteria</taxon>
        <taxon>Pseudomonadati</taxon>
        <taxon>Pseudomonadota</taxon>
        <taxon>Betaproteobacteria</taxon>
        <taxon>Nitrosomonadales</taxon>
        <taxon>Nitrosomonadaceae</taxon>
        <taxon>Nitrosomonas</taxon>
    </lineage>
</organism>
<evidence type="ECO:0000313" key="14">
    <source>
        <dbReference type="Proteomes" id="UP000241912"/>
    </source>
</evidence>
<keyword evidence="8" id="KW-0720">Serine protease</keyword>
<proteinExistence type="inferred from homology"/>
<dbReference type="GO" id="GO:0006508">
    <property type="term" value="P:proteolysis"/>
    <property type="evidence" value="ECO:0007669"/>
    <property type="project" value="UniProtKB-KW"/>
</dbReference>
<dbReference type="PANTHER" id="PTHR22939">
    <property type="entry name" value="SERINE PROTEASE FAMILY S1C HTRA-RELATED"/>
    <property type="match status" value="1"/>
</dbReference>
<dbReference type="GO" id="GO:0004252">
    <property type="term" value="F:serine-type endopeptidase activity"/>
    <property type="evidence" value="ECO:0007669"/>
    <property type="project" value="InterPro"/>
</dbReference>
<dbReference type="Pfam" id="PF13365">
    <property type="entry name" value="Trypsin_2"/>
    <property type="match status" value="1"/>
</dbReference>
<keyword evidence="6" id="KW-0574">Periplasm</keyword>
<keyword evidence="7" id="KW-0378">Hydrolase</keyword>
<feature type="binding site" evidence="10">
    <location>
        <position position="135"/>
    </location>
    <ligand>
        <name>substrate</name>
    </ligand>
</feature>
<dbReference type="Pfam" id="PF17820">
    <property type="entry name" value="PDZ_6"/>
    <property type="match status" value="1"/>
</dbReference>
<comment type="subcellular location">
    <subcellularLocation>
        <location evidence="1">Periplasm</location>
    </subcellularLocation>
</comment>
<evidence type="ECO:0000256" key="3">
    <source>
        <dbReference type="ARBA" id="ARBA00022670"/>
    </source>
</evidence>
<dbReference type="InterPro" id="IPR011782">
    <property type="entry name" value="Pept_S1C_Do"/>
</dbReference>
<evidence type="ECO:0000256" key="10">
    <source>
        <dbReference type="PIRSR" id="PIRSR611782-2"/>
    </source>
</evidence>
<gene>
    <name evidence="13" type="ORF">C7H79_05590</name>
</gene>
<feature type="domain" description="PDZ" evidence="12">
    <location>
        <begin position="391"/>
        <end position="481"/>
    </location>
</feature>
<dbReference type="CDD" id="cd10839">
    <property type="entry name" value="cpPDZ1_DegP-like"/>
    <property type="match status" value="1"/>
</dbReference>
<sequence length="492" mass="52906">MRKIFIIQLFLFLICFVAFTAYAQDGGVENLKQTGKAFASVAKSVSPSVVFIQTESKVSNSTITRFSSPFGDEWPFGDDIFKRFFGDDFPGIPRGPRSETSPNERQAIGQGSGFVFATKRSMLSDNKTYILTNNHVIADADRILVKFQDGREYEAKVTGRDPQSDIAVIEINVDGMPPLSFADSSNLEVGEWVVAIGNPFGLSHTLTVGVVSATGRTSLGINDYEDFIQTDAAINPGNSGGPLVNLDGEVVGINTAIFSRSGGYMGVGFAIPINLGKTIANQLIEKGEVTRGYIGVMIQPLTTELAESFNIDSVQGILIAQVTKDSPADKAGLHQGDVIIAYNDKSVKDIGGFRNLISLMPPGSRITLTILREGKKKNVTIVVGNLPKNNQVAQGATQSTADIGLTVQTLTPQLAEQFDAKPGEGVVITKVQPGSIAAMSGIKAGTIILQVDRKAIDNAEEFQRVVKASSGDKRLLLLIREGNAQRYIALRW</sequence>
<evidence type="ECO:0000256" key="11">
    <source>
        <dbReference type="SAM" id="SignalP"/>
    </source>
</evidence>
<evidence type="ECO:0000256" key="9">
    <source>
        <dbReference type="PIRSR" id="PIRSR611782-1"/>
    </source>
</evidence>
<evidence type="ECO:0000259" key="12">
    <source>
        <dbReference type="PROSITE" id="PS50106"/>
    </source>
</evidence>
<feature type="active site" description="Charge relay system" evidence="9">
    <location>
        <position position="165"/>
    </location>
</feature>
<dbReference type="FunFam" id="2.40.10.10:FF:000001">
    <property type="entry name" value="Periplasmic serine protease DegS"/>
    <property type="match status" value="1"/>
</dbReference>
<dbReference type="InterPro" id="IPR001940">
    <property type="entry name" value="Peptidase_S1C"/>
</dbReference>
<comment type="similarity">
    <text evidence="2">Belongs to the peptidase S1C family.</text>
</comment>
<evidence type="ECO:0000313" key="13">
    <source>
        <dbReference type="EMBL" id="PSJ17856.1"/>
    </source>
</evidence>
<dbReference type="GO" id="GO:0042597">
    <property type="term" value="C:periplasmic space"/>
    <property type="evidence" value="ECO:0007669"/>
    <property type="project" value="UniProtKB-SubCell"/>
</dbReference>
<reference evidence="13 14" key="1">
    <citation type="submission" date="2018-03" db="EMBL/GenBank/DDBJ databases">
        <title>Draft genome of Nitrosomonas supralitoralis APG5.</title>
        <authorList>
            <person name="Urakawa H."/>
            <person name="Lopez J.V."/>
        </authorList>
    </citation>
    <scope>NUCLEOTIDE SEQUENCE [LARGE SCALE GENOMIC DNA]</scope>
    <source>
        <strain evidence="13 14">APG5</strain>
    </source>
</reference>
<evidence type="ECO:0000256" key="4">
    <source>
        <dbReference type="ARBA" id="ARBA00022729"/>
    </source>
</evidence>
<dbReference type="SUPFAM" id="SSF50494">
    <property type="entry name" value="Trypsin-like serine proteases"/>
    <property type="match status" value="1"/>
</dbReference>
<dbReference type="InterPro" id="IPR041489">
    <property type="entry name" value="PDZ_6"/>
</dbReference>
<dbReference type="Gene3D" id="2.40.10.120">
    <property type="match status" value="1"/>
</dbReference>
<evidence type="ECO:0000256" key="1">
    <source>
        <dbReference type="ARBA" id="ARBA00004418"/>
    </source>
</evidence>
<evidence type="ECO:0000256" key="7">
    <source>
        <dbReference type="ARBA" id="ARBA00022801"/>
    </source>
</evidence>
<dbReference type="PRINTS" id="PR00834">
    <property type="entry name" value="PROTEASES2C"/>
</dbReference>
<dbReference type="SUPFAM" id="SSF50156">
    <property type="entry name" value="PDZ domain-like"/>
    <property type="match status" value="2"/>
</dbReference>
<evidence type="ECO:0000256" key="8">
    <source>
        <dbReference type="ARBA" id="ARBA00022825"/>
    </source>
</evidence>
<evidence type="ECO:0000256" key="5">
    <source>
        <dbReference type="ARBA" id="ARBA00022737"/>
    </source>
</evidence>
<dbReference type="PROSITE" id="PS50106">
    <property type="entry name" value="PDZ"/>
    <property type="match status" value="2"/>
</dbReference>
<feature type="binding site" evidence="10">
    <location>
        <begin position="237"/>
        <end position="239"/>
    </location>
    <ligand>
        <name>substrate</name>
    </ligand>
</feature>
<name>A0A2P7NWL2_9PROT</name>
<feature type="binding site" evidence="10">
    <location>
        <position position="55"/>
    </location>
    <ligand>
        <name>substrate</name>
    </ligand>
</feature>
<dbReference type="EMBL" id="PXXU01000012">
    <property type="protein sequence ID" value="PSJ17856.1"/>
    <property type="molecule type" value="Genomic_DNA"/>
</dbReference>